<evidence type="ECO:0000313" key="2">
    <source>
        <dbReference type="Proteomes" id="UP000238220"/>
    </source>
</evidence>
<proteinExistence type="predicted"/>
<dbReference type="Proteomes" id="UP000238220">
    <property type="component" value="Unassembled WGS sequence"/>
</dbReference>
<dbReference type="OrthoDB" id="8772204at2"/>
<keyword evidence="2" id="KW-1185">Reference proteome</keyword>
<organism evidence="1 2">
    <name type="scientific">Solimonas fluminis</name>
    <dbReference type="NCBI Taxonomy" id="2086571"/>
    <lineage>
        <taxon>Bacteria</taxon>
        <taxon>Pseudomonadati</taxon>
        <taxon>Pseudomonadota</taxon>
        <taxon>Gammaproteobacteria</taxon>
        <taxon>Nevskiales</taxon>
        <taxon>Nevskiaceae</taxon>
        <taxon>Solimonas</taxon>
    </lineage>
</organism>
<dbReference type="RefSeq" id="WP_104231420.1">
    <property type="nucleotide sequence ID" value="NZ_PSNW01000009.1"/>
</dbReference>
<evidence type="ECO:0008006" key="3">
    <source>
        <dbReference type="Google" id="ProtNLM"/>
    </source>
</evidence>
<accession>A0A2S5TDC8</accession>
<gene>
    <name evidence="1" type="ORF">C3942_16295</name>
</gene>
<comment type="caution">
    <text evidence="1">The sequence shown here is derived from an EMBL/GenBank/DDBJ whole genome shotgun (WGS) entry which is preliminary data.</text>
</comment>
<reference evidence="1 2" key="1">
    <citation type="submission" date="2018-02" db="EMBL/GenBank/DDBJ databases">
        <title>Genome sequencing of Solimonas sp. HR-BB.</title>
        <authorList>
            <person name="Lee Y."/>
            <person name="Jeon C.O."/>
        </authorList>
    </citation>
    <scope>NUCLEOTIDE SEQUENCE [LARGE SCALE GENOMIC DNA]</scope>
    <source>
        <strain evidence="1 2">HR-BB</strain>
    </source>
</reference>
<dbReference type="EMBL" id="PSNW01000009">
    <property type="protein sequence ID" value="PPE72976.1"/>
    <property type="molecule type" value="Genomic_DNA"/>
</dbReference>
<evidence type="ECO:0000313" key="1">
    <source>
        <dbReference type="EMBL" id="PPE72976.1"/>
    </source>
</evidence>
<sequence length="218" mass="23953">MDKDIAILIARLSARQVLPRSDALVRRAITDASFHEQLQARLAECGLEFHDNPYADHVALRLKREFEAPVMGGESTWLSNNLGLPRDAIALLVVLWALLILPKRQRQIERKQKEQPADQGEMFAQEKPVPDAASVGVSVATAALYSDFADRLGGRTKLQANLGTLKRLGFVEETRKGELIEGPLLDVVLDYNRMAGRILDGALTDLLAQASPPAPEAP</sequence>
<dbReference type="AlphaFoldDB" id="A0A2S5TDC8"/>
<protein>
    <recommendedName>
        <fullName evidence="3">DUF4194 domain-containing protein</fullName>
    </recommendedName>
</protein>
<name>A0A2S5TDC8_9GAMM</name>